<dbReference type="PANTHER" id="PTHR23044:SF61">
    <property type="entry name" value="3'-5' EXORIBONUCLEASE 1-RELATED"/>
    <property type="match status" value="1"/>
</dbReference>
<dbReference type="Pfam" id="PF00929">
    <property type="entry name" value="RNase_T"/>
    <property type="match status" value="1"/>
</dbReference>
<dbReference type="InterPro" id="IPR002745">
    <property type="entry name" value="Ptrans_KptA/Tpt1"/>
</dbReference>
<dbReference type="InterPro" id="IPR036397">
    <property type="entry name" value="RNaseH_sf"/>
</dbReference>
<evidence type="ECO:0000256" key="3">
    <source>
        <dbReference type="ARBA" id="ARBA00022722"/>
    </source>
</evidence>
<dbReference type="AlphaFoldDB" id="G0V0I8"/>
<evidence type="ECO:0000256" key="5">
    <source>
        <dbReference type="ARBA" id="ARBA00022839"/>
    </source>
</evidence>
<accession>G0V0I8</accession>
<reference evidence="8" key="1">
    <citation type="journal article" date="2012" name="Proc. Natl. Acad. Sci. U.S.A.">
        <title>Antigenic diversity is generated by distinct evolutionary mechanisms in African trypanosome species.</title>
        <authorList>
            <person name="Jackson A.P."/>
            <person name="Berry A."/>
            <person name="Aslett M."/>
            <person name="Allison H.C."/>
            <person name="Burton P."/>
            <person name="Vavrova-Anderson J."/>
            <person name="Brown R."/>
            <person name="Browne H."/>
            <person name="Corton N."/>
            <person name="Hauser H."/>
            <person name="Gamble J."/>
            <person name="Gilderthorp R."/>
            <person name="Marcello L."/>
            <person name="McQuillan J."/>
            <person name="Otto T.D."/>
            <person name="Quail M.A."/>
            <person name="Sanders M.J."/>
            <person name="van Tonder A."/>
            <person name="Ginger M.L."/>
            <person name="Field M.C."/>
            <person name="Barry J.D."/>
            <person name="Hertz-Fowler C."/>
            <person name="Berriman M."/>
        </authorList>
    </citation>
    <scope>NUCLEOTIDE SEQUENCE</scope>
    <source>
        <strain evidence="8">IL3000</strain>
    </source>
</reference>
<dbReference type="PANTHER" id="PTHR23044">
    <property type="entry name" value="3'-5' EXONUCLEASE ERI1-RELATED"/>
    <property type="match status" value="1"/>
</dbReference>
<keyword evidence="8" id="KW-0808">Transferase</keyword>
<sequence>MHLAVDPFLLRHEYCYCPNVVASQSLVTSTGVQHHLEPFISKKKHMSAYPPAKHRPACDWEERCLNEGGQRQSPFDVYVILDFEATCERGKRICVPEVIEFPMILLDALTGRTIAEFQQYVRPVVNPRLSDFCTELVGIRQETVDKADTFPSVFSSAMNFLQQNGCGDTPSSKRHLFITFGDWDLKTMLPLQLQACCDQGVSICVPPFLRRWCNIKRLMQQMLFQGVWQAGLRFIRDIPDMMNILSLEMQGRHHSGIDDCRNIAAAVAKLIQAGYVFAPTTDNSGLTPPNYPCAPLSSTGHMDNSLAPGGVPVVFDCASKVEGSDMTARKRRLSNGNVQAEARKRPFINIVKYEYPLRSLLGAAREDGNACYTPLSQEKMIGYSKALSRILRHRADKMGITITDTGYVLVEDLLRYAPFSGDPAALLHIAQVVETNDKQRFRMGYDDAGRVFVCANQGHSLPGVNPELVRIANVSQVPTAFHGTSFSAWKKIRACGYLSTMERQHIHFAKGVPGDSNVISGMRSSSEVVLALNVPLVLEDGIELWESANGVLLTPGAGNTRQLPLKYIASAVDRQTGESLFF</sequence>
<evidence type="ECO:0000256" key="4">
    <source>
        <dbReference type="ARBA" id="ARBA00022801"/>
    </source>
</evidence>
<comment type="function">
    <text evidence="1">Catalyzes the last step of tRNA splicing, the transfer of the splice junction 2'-phosphate from ligated tRNA to NAD to produce ADP-ribose 1''-2'' cyclic phosphate.</text>
</comment>
<feature type="domain" description="Exonuclease" evidence="7">
    <location>
        <begin position="77"/>
        <end position="276"/>
    </location>
</feature>
<name>G0V0I8_TRYCI</name>
<keyword evidence="4" id="KW-0378">Hydrolase</keyword>
<dbReference type="GO" id="GO:0000215">
    <property type="term" value="F:tRNA 2'-phosphotransferase activity"/>
    <property type="evidence" value="ECO:0007669"/>
    <property type="project" value="UniProtKB-EC"/>
</dbReference>
<keyword evidence="5" id="KW-0269">Exonuclease</keyword>
<evidence type="ECO:0000256" key="6">
    <source>
        <dbReference type="ARBA" id="ARBA00047949"/>
    </source>
</evidence>
<protein>
    <recommendedName>
        <fullName evidence="2">2'-phosphotransferase</fullName>
        <ecNumber evidence="2">2.7.1.160</ecNumber>
    </recommendedName>
</protein>
<dbReference type="FunFam" id="3.20.170.30:FF:000002">
    <property type="entry name" value="Phosphotransferase, putative"/>
    <property type="match status" value="1"/>
</dbReference>
<dbReference type="InterPro" id="IPR051274">
    <property type="entry name" value="3-5_Exoribonuclease"/>
</dbReference>
<dbReference type="InterPro" id="IPR047201">
    <property type="entry name" value="ERI-1_3'hExo-like"/>
</dbReference>
<dbReference type="Pfam" id="PF01885">
    <property type="entry name" value="PTS_2-RNA"/>
    <property type="match status" value="1"/>
</dbReference>
<evidence type="ECO:0000256" key="1">
    <source>
        <dbReference type="ARBA" id="ARBA00003343"/>
    </source>
</evidence>
<dbReference type="InterPro" id="IPR042080">
    <property type="entry name" value="RNA_2'-PTrans_N"/>
</dbReference>
<gene>
    <name evidence="8" type="ORF">TCIL3000_11_5760</name>
</gene>
<evidence type="ECO:0000256" key="2">
    <source>
        <dbReference type="ARBA" id="ARBA00012007"/>
    </source>
</evidence>
<evidence type="ECO:0000313" key="8">
    <source>
        <dbReference type="EMBL" id="CCC95159.1"/>
    </source>
</evidence>
<dbReference type="Gene3D" id="1.10.10.970">
    <property type="entry name" value="RNA 2'-phosphotransferase, Tpt1/KptA family, N-terminal domain"/>
    <property type="match status" value="1"/>
</dbReference>
<proteinExistence type="predicted"/>
<dbReference type="VEuPathDB" id="TriTrypDB:TcIL3000.11.5760"/>
<organism evidence="8">
    <name type="scientific">Trypanosoma congolense (strain IL3000)</name>
    <dbReference type="NCBI Taxonomy" id="1068625"/>
    <lineage>
        <taxon>Eukaryota</taxon>
        <taxon>Discoba</taxon>
        <taxon>Euglenozoa</taxon>
        <taxon>Kinetoplastea</taxon>
        <taxon>Metakinetoplastina</taxon>
        <taxon>Trypanosomatida</taxon>
        <taxon>Trypanosomatidae</taxon>
        <taxon>Trypanosoma</taxon>
        <taxon>Nannomonas</taxon>
    </lineage>
</organism>
<dbReference type="EMBL" id="HE575324">
    <property type="protein sequence ID" value="CCC95159.1"/>
    <property type="molecule type" value="Genomic_DNA"/>
</dbReference>
<dbReference type="SUPFAM" id="SSF53098">
    <property type="entry name" value="Ribonuclease H-like"/>
    <property type="match status" value="1"/>
</dbReference>
<dbReference type="GO" id="GO:0000175">
    <property type="term" value="F:3'-5'-RNA exonuclease activity"/>
    <property type="evidence" value="ECO:0007669"/>
    <property type="project" value="InterPro"/>
</dbReference>
<dbReference type="SMART" id="SM00479">
    <property type="entry name" value="EXOIII"/>
    <property type="match status" value="1"/>
</dbReference>
<dbReference type="InterPro" id="IPR012337">
    <property type="entry name" value="RNaseH-like_sf"/>
</dbReference>
<dbReference type="GO" id="GO:0003676">
    <property type="term" value="F:nucleic acid binding"/>
    <property type="evidence" value="ECO:0007669"/>
    <property type="project" value="InterPro"/>
</dbReference>
<dbReference type="Gene3D" id="3.30.420.10">
    <property type="entry name" value="Ribonuclease H-like superfamily/Ribonuclease H"/>
    <property type="match status" value="1"/>
</dbReference>
<dbReference type="SUPFAM" id="SSF56399">
    <property type="entry name" value="ADP-ribosylation"/>
    <property type="match status" value="1"/>
</dbReference>
<dbReference type="InterPro" id="IPR013520">
    <property type="entry name" value="Ribonucl_H"/>
</dbReference>
<evidence type="ECO:0000259" key="7">
    <source>
        <dbReference type="SMART" id="SM00479"/>
    </source>
</evidence>
<dbReference type="EC" id="2.7.1.160" evidence="2"/>
<dbReference type="Gene3D" id="3.20.170.30">
    <property type="match status" value="1"/>
</dbReference>
<comment type="catalytic activity">
    <reaction evidence="6">
        <text>2'-phospho-[ligated tRNA] + NAD(+) = mature tRNA + ADP-alpha-D-ribose 1'',2''-cyclic phosphate + nicotinamide</text>
        <dbReference type="Rhea" id="RHEA:23324"/>
        <dbReference type="Rhea" id="RHEA-COMP:11106"/>
        <dbReference type="Rhea" id="RHEA-COMP:11107"/>
        <dbReference type="ChEBI" id="CHEBI:17154"/>
        <dbReference type="ChEBI" id="CHEBI:57540"/>
        <dbReference type="ChEBI" id="CHEBI:76596"/>
        <dbReference type="ChEBI" id="CHEBI:82883"/>
        <dbReference type="ChEBI" id="CHEBI:85027"/>
        <dbReference type="EC" id="2.7.1.160"/>
    </reaction>
</comment>
<keyword evidence="3" id="KW-0540">Nuclease</keyword>
<dbReference type="InterPro" id="IPR042081">
    <property type="entry name" value="RNA_2'-PTrans_C"/>
</dbReference>
<dbReference type="CDD" id="cd06133">
    <property type="entry name" value="ERI-1_3'hExo_like"/>
    <property type="match status" value="1"/>
</dbReference>